<comment type="caution">
    <text evidence="3">The sequence shown here is derived from an EMBL/GenBank/DDBJ whole genome shotgun (WGS) entry which is preliminary data.</text>
</comment>
<dbReference type="SMART" id="SM00343">
    <property type="entry name" value="ZnF_C2HC"/>
    <property type="match status" value="2"/>
</dbReference>
<dbReference type="GO" id="GO:0003676">
    <property type="term" value="F:nucleic acid binding"/>
    <property type="evidence" value="ECO:0007669"/>
    <property type="project" value="InterPro"/>
</dbReference>
<keyword evidence="1" id="KW-0862">Zinc</keyword>
<keyword evidence="4" id="KW-1185">Reference proteome</keyword>
<proteinExistence type="predicted"/>
<evidence type="ECO:0000313" key="3">
    <source>
        <dbReference type="EMBL" id="KAG7543168.1"/>
    </source>
</evidence>
<keyword evidence="1" id="KW-0479">Metal-binding</keyword>
<dbReference type="AlphaFoldDB" id="A0A8T1YB02"/>
<accession>A0A8T1YB02</accession>
<name>A0A8T1YB02_9BRAS</name>
<dbReference type="GO" id="GO:0008270">
    <property type="term" value="F:zinc ion binding"/>
    <property type="evidence" value="ECO:0007669"/>
    <property type="project" value="UniProtKB-KW"/>
</dbReference>
<evidence type="ECO:0000259" key="2">
    <source>
        <dbReference type="PROSITE" id="PS50158"/>
    </source>
</evidence>
<gene>
    <name evidence="3" type="ORF">ISN45_Aa07g030930</name>
</gene>
<feature type="domain" description="CCHC-type" evidence="2">
    <location>
        <begin position="181"/>
        <end position="194"/>
    </location>
</feature>
<dbReference type="InterPro" id="IPR001878">
    <property type="entry name" value="Znf_CCHC"/>
</dbReference>
<keyword evidence="1" id="KW-0863">Zinc-finger</keyword>
<dbReference type="Pfam" id="PF00098">
    <property type="entry name" value="zf-CCHC"/>
    <property type="match status" value="1"/>
</dbReference>
<dbReference type="PROSITE" id="PS50158">
    <property type="entry name" value="ZF_CCHC"/>
    <property type="match status" value="1"/>
</dbReference>
<organism evidence="3 4">
    <name type="scientific">Arabidopsis thaliana x Arabidopsis arenosa</name>
    <dbReference type="NCBI Taxonomy" id="1240361"/>
    <lineage>
        <taxon>Eukaryota</taxon>
        <taxon>Viridiplantae</taxon>
        <taxon>Streptophyta</taxon>
        <taxon>Embryophyta</taxon>
        <taxon>Tracheophyta</taxon>
        <taxon>Spermatophyta</taxon>
        <taxon>Magnoliopsida</taxon>
        <taxon>eudicotyledons</taxon>
        <taxon>Gunneridae</taxon>
        <taxon>Pentapetalae</taxon>
        <taxon>rosids</taxon>
        <taxon>malvids</taxon>
        <taxon>Brassicales</taxon>
        <taxon>Brassicaceae</taxon>
        <taxon>Camelineae</taxon>
        <taxon>Arabidopsis</taxon>
    </lineage>
</organism>
<reference evidence="3 4" key="1">
    <citation type="submission" date="2020-12" db="EMBL/GenBank/DDBJ databases">
        <title>Concerted genomic and epigenomic changes stabilize Arabidopsis allopolyploids.</title>
        <authorList>
            <person name="Chen Z."/>
        </authorList>
    </citation>
    <scope>NUCLEOTIDE SEQUENCE [LARGE SCALE GENOMIC DNA]</scope>
    <source>
        <strain evidence="3">Allo738</strain>
        <tissue evidence="3">Leaf</tissue>
    </source>
</reference>
<sequence>MRSWSIPWSWTKRWNDSSLTLDKFEYMPIGKASFSKLSQLNAEEGPSVPVPIYYSEDEIELVEAPIPISNLDEYDMVESENETDATKWEDYLILPDSPDSTLPRFRTIISSIVLPNDDDDQIVPSEPVVSPVVPSFTYPSFPDSPLTAIWWEYDAIRREDTLRTYMEAPVIPTPAQWKSYCYTCGETGHYPRMCCFYRPYGNSVIRCLLCDGIGHYASSCPKVIAGLSEGASRVLTFASANASTSTVIEVSLRENTYREKMKVGRRILDSGKETRNVAEKMYMRSTVNDLFGTTRYRYAADVCSTRERRVIDIRSVCGRRSNTSSPTFCTK</sequence>
<evidence type="ECO:0000256" key="1">
    <source>
        <dbReference type="PROSITE-ProRule" id="PRU00047"/>
    </source>
</evidence>
<dbReference type="Proteomes" id="UP000694240">
    <property type="component" value="Chromosome 12"/>
</dbReference>
<evidence type="ECO:0000313" key="4">
    <source>
        <dbReference type="Proteomes" id="UP000694240"/>
    </source>
</evidence>
<dbReference type="EMBL" id="JAEFBK010000012">
    <property type="protein sequence ID" value="KAG7543168.1"/>
    <property type="molecule type" value="Genomic_DNA"/>
</dbReference>
<protein>
    <submittedName>
        <fullName evidence="3">Zinc finger CCHC-type</fullName>
    </submittedName>
</protein>